<feature type="compositionally biased region" description="Acidic residues" evidence="2">
    <location>
        <begin position="154"/>
        <end position="165"/>
    </location>
</feature>
<feature type="coiled-coil region" evidence="1">
    <location>
        <begin position="90"/>
        <end position="122"/>
    </location>
</feature>
<dbReference type="AlphaFoldDB" id="A0A163K7F9"/>
<feature type="region of interest" description="Disordered" evidence="2">
    <location>
        <begin position="145"/>
        <end position="165"/>
    </location>
</feature>
<dbReference type="InParanoid" id="A0A163K7F9"/>
<gene>
    <name evidence="3" type="primary">ABSGL_11756.1 scaffold 12318</name>
</gene>
<dbReference type="Proteomes" id="UP000078561">
    <property type="component" value="Unassembled WGS sequence"/>
</dbReference>
<evidence type="ECO:0000256" key="2">
    <source>
        <dbReference type="SAM" id="MobiDB-lite"/>
    </source>
</evidence>
<organism evidence="3">
    <name type="scientific">Absidia glauca</name>
    <name type="common">Pin mould</name>
    <dbReference type="NCBI Taxonomy" id="4829"/>
    <lineage>
        <taxon>Eukaryota</taxon>
        <taxon>Fungi</taxon>
        <taxon>Fungi incertae sedis</taxon>
        <taxon>Mucoromycota</taxon>
        <taxon>Mucoromycotina</taxon>
        <taxon>Mucoromycetes</taxon>
        <taxon>Mucorales</taxon>
        <taxon>Cunninghamellaceae</taxon>
        <taxon>Absidia</taxon>
    </lineage>
</organism>
<dbReference type="EMBL" id="LT554473">
    <property type="protein sequence ID" value="SAM05881.1"/>
    <property type="molecule type" value="Genomic_DNA"/>
</dbReference>
<reference evidence="3" key="1">
    <citation type="submission" date="2016-04" db="EMBL/GenBank/DDBJ databases">
        <authorList>
            <person name="Evans L.H."/>
            <person name="Alamgir A."/>
            <person name="Owens N."/>
            <person name="Weber N.D."/>
            <person name="Virtaneva K."/>
            <person name="Barbian K."/>
            <person name="Babar A."/>
            <person name="Rosenke K."/>
        </authorList>
    </citation>
    <scope>NUCLEOTIDE SEQUENCE [LARGE SCALE GENOMIC DNA]</scope>
    <source>
        <strain evidence="3">CBS 101.48</strain>
    </source>
</reference>
<keyword evidence="4" id="KW-1185">Reference proteome</keyword>
<sequence>MNVHPLDSSNTKKRHRSPDDTTRPEKRRQRQDDPFEHDDAETTTESIDARFTITHQDEDGNLLERLSKILVEIKTTPSTGEISADLLGQLRQLMLRIEELAADESNSEARQLKDESDKYLEMWFEDLVAQCDADGEIDWESMAYDQLGGSDRDNNDDDADDDDDDDDMIALAMALQDEEEAINDEDVDGTIRLDAVTMETALGDEPSGELDRMALVDRARTHDDLSIVSAPTSGTDASIVTAVATKAIG</sequence>
<protein>
    <submittedName>
        <fullName evidence="3">Uncharacterized protein</fullName>
    </submittedName>
</protein>
<feature type="compositionally biased region" description="Basic and acidic residues" evidence="2">
    <location>
        <begin position="17"/>
        <end position="34"/>
    </location>
</feature>
<keyword evidence="1" id="KW-0175">Coiled coil</keyword>
<evidence type="ECO:0000256" key="1">
    <source>
        <dbReference type="SAM" id="Coils"/>
    </source>
</evidence>
<proteinExistence type="predicted"/>
<evidence type="ECO:0000313" key="4">
    <source>
        <dbReference type="Proteomes" id="UP000078561"/>
    </source>
</evidence>
<evidence type="ECO:0000313" key="3">
    <source>
        <dbReference type="EMBL" id="SAM05881.1"/>
    </source>
</evidence>
<dbReference type="OrthoDB" id="2403564at2759"/>
<feature type="region of interest" description="Disordered" evidence="2">
    <location>
        <begin position="1"/>
        <end position="46"/>
    </location>
</feature>
<accession>A0A163K7F9</accession>
<name>A0A163K7F9_ABSGL</name>